<name>A0ABR3CDC9_9PEZI</name>
<feature type="region of interest" description="Disordered" evidence="1">
    <location>
        <begin position="1"/>
        <end position="55"/>
    </location>
</feature>
<dbReference type="Proteomes" id="UP001430584">
    <property type="component" value="Unassembled WGS sequence"/>
</dbReference>
<evidence type="ECO:0000256" key="1">
    <source>
        <dbReference type="SAM" id="MobiDB-lite"/>
    </source>
</evidence>
<evidence type="ECO:0000313" key="3">
    <source>
        <dbReference type="Proteomes" id="UP001430584"/>
    </source>
</evidence>
<dbReference type="EMBL" id="JAJVCZ030000006">
    <property type="protein sequence ID" value="KAL0258643.1"/>
    <property type="molecule type" value="Genomic_DNA"/>
</dbReference>
<accession>A0ABR3CDC9</accession>
<comment type="caution">
    <text evidence="2">The sequence shown here is derived from an EMBL/GenBank/DDBJ whole genome shotgun (WGS) entry which is preliminary data.</text>
</comment>
<gene>
    <name evidence="2" type="ORF">SLS55_006140</name>
</gene>
<dbReference type="RefSeq" id="XP_066631672.1">
    <property type="nucleotide sequence ID" value="XM_066777577.1"/>
</dbReference>
<evidence type="ECO:0000313" key="2">
    <source>
        <dbReference type="EMBL" id="KAL0258643.1"/>
    </source>
</evidence>
<protein>
    <submittedName>
        <fullName evidence="2">Uncharacterized protein</fullName>
    </submittedName>
</protein>
<feature type="compositionally biased region" description="Polar residues" evidence="1">
    <location>
        <begin position="20"/>
        <end position="36"/>
    </location>
</feature>
<sequence length="411" mass="45753">MATPEGDAPGDPEAGLGRDYTQSNADGTSQSLSVGESKTEPIPKDHWSKIPDDAADKARNRKTYASFGDDGTTASVNAYGHIIQISRFLNHGRSGLFCVDLPETPEPYLVKPRMERLVEISDDPRTGLRLEFESEHEDLSKLRTACPSLEFIHDRWPLYTLTTSIGNTKESARVDGLSVQYFCNNGTVFQKYTWKPGGEPLPSLPRVRFSSDVLIRDLDFVDPENHFNDQDWGYFRPRGSGDSPLILLHQLPSDSGHGESQGPNGGHAQPVAGLIMAPFAYRKLQKIENKEGRMHEIEFTQEAKEKFLQDGTLEITMAYKLELKSSGESWDDAEIDEEELETNTSYQKIKFSADRHLDFIIRRNLEHILSVCSVPVSPGGLAIALTCGDFSGHRVSSPASLYVVLILFCDT</sequence>
<proteinExistence type="predicted"/>
<keyword evidence="3" id="KW-1185">Reference proteome</keyword>
<feature type="compositionally biased region" description="Basic and acidic residues" evidence="1">
    <location>
        <begin position="37"/>
        <end position="55"/>
    </location>
</feature>
<reference evidence="2 3" key="1">
    <citation type="submission" date="2024-02" db="EMBL/GenBank/DDBJ databases">
        <title>De novo assembly and annotation of 12 fungi associated with fruit tree decline syndrome in Ontario, Canada.</title>
        <authorList>
            <person name="Sulman M."/>
            <person name="Ellouze W."/>
            <person name="Ilyukhin E."/>
        </authorList>
    </citation>
    <scope>NUCLEOTIDE SEQUENCE [LARGE SCALE GENOMIC DNA]</scope>
    <source>
        <strain evidence="2 3">FDS-637</strain>
    </source>
</reference>
<organism evidence="2 3">
    <name type="scientific">Diplodia seriata</name>
    <dbReference type="NCBI Taxonomy" id="420778"/>
    <lineage>
        <taxon>Eukaryota</taxon>
        <taxon>Fungi</taxon>
        <taxon>Dikarya</taxon>
        <taxon>Ascomycota</taxon>
        <taxon>Pezizomycotina</taxon>
        <taxon>Dothideomycetes</taxon>
        <taxon>Dothideomycetes incertae sedis</taxon>
        <taxon>Botryosphaeriales</taxon>
        <taxon>Botryosphaeriaceae</taxon>
        <taxon>Diplodia</taxon>
    </lineage>
</organism>
<dbReference type="GeneID" id="92010225"/>